<evidence type="ECO:0000256" key="11">
    <source>
        <dbReference type="ARBA" id="ARBA00023098"/>
    </source>
</evidence>
<evidence type="ECO:0000256" key="9">
    <source>
        <dbReference type="ARBA" id="ARBA00022777"/>
    </source>
</evidence>
<dbReference type="PATRIC" id="fig|1610491.3.peg.2057"/>
<keyword evidence="6 13" id="KW-0441">Lipid A biosynthesis</keyword>
<keyword evidence="9 13" id="KW-0418">Kinase</keyword>
<dbReference type="InterPro" id="IPR027417">
    <property type="entry name" value="P-loop_NTPase"/>
</dbReference>
<keyword evidence="7 13" id="KW-0808">Transferase</keyword>
<dbReference type="GO" id="GO:0009029">
    <property type="term" value="F:lipid-A 4'-kinase activity"/>
    <property type="evidence" value="ECO:0007669"/>
    <property type="project" value="UniProtKB-UniRule"/>
</dbReference>
<comment type="similarity">
    <text evidence="13">Belongs to the LpxK family.</text>
</comment>
<protein>
    <recommendedName>
        <fullName evidence="4 13">Tetraacyldisaccharide 4'-kinase</fullName>
        <ecNumber evidence="3 13">2.7.1.130</ecNumber>
    </recommendedName>
    <alternativeName>
        <fullName evidence="12 13">Lipid A 4'-kinase</fullName>
    </alternativeName>
</protein>
<evidence type="ECO:0000256" key="8">
    <source>
        <dbReference type="ARBA" id="ARBA00022741"/>
    </source>
</evidence>
<dbReference type="GO" id="GO:0005886">
    <property type="term" value="C:plasma membrane"/>
    <property type="evidence" value="ECO:0007669"/>
    <property type="project" value="TreeGrafter"/>
</dbReference>
<name>A0A0U1PYK0_9BURK</name>
<evidence type="ECO:0000256" key="14">
    <source>
        <dbReference type="SAM" id="Phobius"/>
    </source>
</evidence>
<dbReference type="SUPFAM" id="SSF52540">
    <property type="entry name" value="P-loop containing nucleoside triphosphate hydrolases"/>
    <property type="match status" value="1"/>
</dbReference>
<evidence type="ECO:0000256" key="12">
    <source>
        <dbReference type="ARBA" id="ARBA00029757"/>
    </source>
</evidence>
<dbReference type="RefSeq" id="WP_046742136.1">
    <property type="nucleotide sequence ID" value="NZ_LBNQ01000029.1"/>
</dbReference>
<gene>
    <name evidence="13" type="primary">lpxK</name>
    <name evidence="15" type="ORF">AAV94_09680</name>
</gene>
<feature type="transmembrane region" description="Helical" evidence="14">
    <location>
        <begin position="20"/>
        <end position="39"/>
    </location>
</feature>
<evidence type="ECO:0000256" key="4">
    <source>
        <dbReference type="ARBA" id="ARBA00016436"/>
    </source>
</evidence>
<keyword evidence="5 13" id="KW-0444">Lipid biosynthesis</keyword>
<evidence type="ECO:0000256" key="3">
    <source>
        <dbReference type="ARBA" id="ARBA00012071"/>
    </source>
</evidence>
<keyword evidence="14" id="KW-1133">Transmembrane helix</keyword>
<evidence type="ECO:0000256" key="2">
    <source>
        <dbReference type="ARBA" id="ARBA00004870"/>
    </source>
</evidence>
<evidence type="ECO:0000256" key="13">
    <source>
        <dbReference type="HAMAP-Rule" id="MF_00409"/>
    </source>
</evidence>
<keyword evidence="10 13" id="KW-0067">ATP-binding</keyword>
<comment type="caution">
    <text evidence="15">The sequence shown here is derived from an EMBL/GenBank/DDBJ whole genome shotgun (WGS) entry which is preliminary data.</text>
</comment>
<evidence type="ECO:0000256" key="7">
    <source>
        <dbReference type="ARBA" id="ARBA00022679"/>
    </source>
</evidence>
<dbReference type="NCBIfam" id="TIGR00682">
    <property type="entry name" value="lpxK"/>
    <property type="match status" value="1"/>
</dbReference>
<dbReference type="GO" id="GO:0009245">
    <property type="term" value="P:lipid A biosynthetic process"/>
    <property type="evidence" value="ECO:0007669"/>
    <property type="project" value="UniProtKB-UniRule"/>
</dbReference>
<evidence type="ECO:0000256" key="5">
    <source>
        <dbReference type="ARBA" id="ARBA00022516"/>
    </source>
</evidence>
<dbReference type="PANTHER" id="PTHR42724:SF1">
    <property type="entry name" value="TETRAACYLDISACCHARIDE 4'-KINASE, MITOCHONDRIAL-RELATED"/>
    <property type="match status" value="1"/>
</dbReference>
<dbReference type="GO" id="GO:0009244">
    <property type="term" value="P:lipopolysaccharide core region biosynthetic process"/>
    <property type="evidence" value="ECO:0007669"/>
    <property type="project" value="TreeGrafter"/>
</dbReference>
<keyword evidence="11 13" id="KW-0443">Lipid metabolism</keyword>
<dbReference type="InterPro" id="IPR003758">
    <property type="entry name" value="LpxK"/>
</dbReference>
<reference evidence="15 16" key="1">
    <citation type="submission" date="2015-05" db="EMBL/GenBank/DDBJ databases">
        <title>Draft genome sequence of Lampropedia sp. CT6, isolated from the microbial mat of a hot water spring, located at Manikaran, India.</title>
        <authorList>
            <person name="Tripathi C."/>
            <person name="Rani P."/>
            <person name="Mahato N.K."/>
            <person name="Lal R."/>
        </authorList>
    </citation>
    <scope>NUCLEOTIDE SEQUENCE [LARGE SCALE GENOMIC DNA]</scope>
    <source>
        <strain evidence="15 16">CT6</strain>
    </source>
</reference>
<dbReference type="UniPathway" id="UPA00359">
    <property type="reaction ID" value="UER00482"/>
</dbReference>
<organism evidence="15 16">
    <name type="scientific">Lampropedia cohaerens</name>
    <dbReference type="NCBI Taxonomy" id="1610491"/>
    <lineage>
        <taxon>Bacteria</taxon>
        <taxon>Pseudomonadati</taxon>
        <taxon>Pseudomonadota</taxon>
        <taxon>Betaproteobacteria</taxon>
        <taxon>Burkholderiales</taxon>
        <taxon>Comamonadaceae</taxon>
        <taxon>Lampropedia</taxon>
    </lineage>
</organism>
<dbReference type="STRING" id="1610491.AAV94_09680"/>
<proteinExistence type="inferred from homology"/>
<comment type="pathway">
    <text evidence="2 13">Glycolipid biosynthesis; lipid IV(A) biosynthesis; lipid IV(A) from (3R)-3-hydroxytetradecanoyl-[acyl-carrier-protein] and UDP-N-acetyl-alpha-D-glucosamine: step 6/6.</text>
</comment>
<sequence>MRQWLERHWRSPRRWHLANVLLVPLSWLYGAVVALRRGLYRLGLKRRTRLARPVVVVGNVVAGGAGKTPVTIALVHALQQRGLRVGVLARGYGRRSRGVRAVHADASASEVGDEPLLIHHATGAPVYVASRRAQAGQALLRAHPETDLLVCDDGLQHLALVHDYALCVMPAWGIGNGRLLPAGPLRERWPRPVDAVLASADAPPVASAPGAAPVLAMQRHLAGHAVDAAGQRHALAHIAQAPVIIAVAGIAQPEAFFAMLEHAGLRLQARVALPDHHDFGQLPPALQALPPGAVVLCTEKDAVKLWRLLPNALAVPLQVTLPQALIEAIARLAPPARLP</sequence>
<dbReference type="HAMAP" id="MF_00409">
    <property type="entry name" value="LpxK"/>
    <property type="match status" value="1"/>
</dbReference>
<dbReference type="AlphaFoldDB" id="A0A0U1PYK0"/>
<evidence type="ECO:0000256" key="6">
    <source>
        <dbReference type="ARBA" id="ARBA00022556"/>
    </source>
</evidence>
<accession>A0A0U1PYK0</accession>
<dbReference type="GO" id="GO:0005524">
    <property type="term" value="F:ATP binding"/>
    <property type="evidence" value="ECO:0007669"/>
    <property type="project" value="UniProtKB-UniRule"/>
</dbReference>
<keyword evidence="14" id="KW-0812">Transmembrane</keyword>
<evidence type="ECO:0000256" key="10">
    <source>
        <dbReference type="ARBA" id="ARBA00022840"/>
    </source>
</evidence>
<keyword evidence="14" id="KW-0472">Membrane</keyword>
<evidence type="ECO:0000313" key="16">
    <source>
        <dbReference type="Proteomes" id="UP000050580"/>
    </source>
</evidence>
<evidence type="ECO:0000256" key="1">
    <source>
        <dbReference type="ARBA" id="ARBA00002274"/>
    </source>
</evidence>
<dbReference type="PANTHER" id="PTHR42724">
    <property type="entry name" value="TETRAACYLDISACCHARIDE 4'-KINASE"/>
    <property type="match status" value="1"/>
</dbReference>
<keyword evidence="16" id="KW-1185">Reference proteome</keyword>
<keyword evidence="8 13" id="KW-0547">Nucleotide-binding</keyword>
<comment type="catalytic activity">
    <reaction evidence="13">
        <text>a lipid A disaccharide + ATP = a lipid IVA + ADP + H(+)</text>
        <dbReference type="Rhea" id="RHEA:67840"/>
        <dbReference type="ChEBI" id="CHEBI:15378"/>
        <dbReference type="ChEBI" id="CHEBI:30616"/>
        <dbReference type="ChEBI" id="CHEBI:176343"/>
        <dbReference type="ChEBI" id="CHEBI:176425"/>
        <dbReference type="ChEBI" id="CHEBI:456216"/>
        <dbReference type="EC" id="2.7.1.130"/>
    </reaction>
</comment>
<dbReference type="OrthoDB" id="9766423at2"/>
<feature type="binding site" evidence="13">
    <location>
        <begin position="61"/>
        <end position="68"/>
    </location>
    <ligand>
        <name>ATP</name>
        <dbReference type="ChEBI" id="CHEBI:30616"/>
    </ligand>
</feature>
<dbReference type="Pfam" id="PF02606">
    <property type="entry name" value="LpxK"/>
    <property type="match status" value="1"/>
</dbReference>
<dbReference type="Proteomes" id="UP000050580">
    <property type="component" value="Unassembled WGS sequence"/>
</dbReference>
<dbReference type="EMBL" id="LBNQ01000029">
    <property type="protein sequence ID" value="KKW67592.1"/>
    <property type="molecule type" value="Genomic_DNA"/>
</dbReference>
<evidence type="ECO:0000313" key="15">
    <source>
        <dbReference type="EMBL" id="KKW67592.1"/>
    </source>
</evidence>
<dbReference type="EC" id="2.7.1.130" evidence="3 13"/>
<comment type="function">
    <text evidence="1 13">Transfers the gamma-phosphate of ATP to the 4'-position of a tetraacyldisaccharide 1-phosphate intermediate (termed DS-1-P) to form tetraacyldisaccharide 1,4'-bis-phosphate (lipid IVA).</text>
</comment>